<dbReference type="Gene3D" id="1.10.10.10">
    <property type="entry name" value="Winged helix-like DNA-binding domain superfamily/Winged helix DNA-binding domain"/>
    <property type="match status" value="1"/>
</dbReference>
<evidence type="ECO:0000313" key="2">
    <source>
        <dbReference type="EMBL" id="ALV43268.1"/>
    </source>
</evidence>
<dbReference type="KEGG" id="psul:AU252_20620"/>
<sequence length="165" mass="18363">MERAEEPRWLNSDEREVWLTLVAVMMKLPGALDAQLQQDAGISHFEYMVLAGLSEAPARTRRMSDLAGFTESGLPRLSQVVSRLEKRDWVHRSTDPADGRITLATLTDEGWAKITRTAPGHVEAVRALVFDPLTKAQSRQLGSIGKRIMGAIDPEDRCLRESAPL</sequence>
<protein>
    <submittedName>
        <fullName evidence="2">MarR family transcriptional regulator</fullName>
    </submittedName>
</protein>
<reference evidence="2 3" key="1">
    <citation type="submission" date="2015-12" db="EMBL/GenBank/DDBJ databases">
        <authorList>
            <person name="Shamseldin A."/>
            <person name="Moawad H."/>
            <person name="Abd El-Rahim W.M."/>
            <person name="Sadowsky M.J."/>
        </authorList>
    </citation>
    <scope>NUCLEOTIDE SEQUENCE [LARGE SCALE GENOMIC DNA]</scope>
    <source>
        <strain evidence="2 3">Ar51</strain>
    </source>
</reference>
<dbReference type="SUPFAM" id="SSF46785">
    <property type="entry name" value="Winged helix' DNA-binding domain"/>
    <property type="match status" value="1"/>
</dbReference>
<dbReference type="InterPro" id="IPR000835">
    <property type="entry name" value="HTH_MarR-typ"/>
</dbReference>
<feature type="domain" description="HTH marR-type" evidence="1">
    <location>
        <begin position="14"/>
        <end position="150"/>
    </location>
</feature>
<dbReference type="Proteomes" id="UP000065151">
    <property type="component" value="Chromosome"/>
</dbReference>
<dbReference type="RefSeq" id="WP_058932311.1">
    <property type="nucleotide sequence ID" value="NZ_CP013747.1"/>
</dbReference>
<dbReference type="STRING" id="121292.AU252_20620"/>
<dbReference type="GO" id="GO:0003700">
    <property type="term" value="F:DNA-binding transcription factor activity"/>
    <property type="evidence" value="ECO:0007669"/>
    <property type="project" value="InterPro"/>
</dbReference>
<dbReference type="GO" id="GO:0006950">
    <property type="term" value="P:response to stress"/>
    <property type="evidence" value="ECO:0007669"/>
    <property type="project" value="TreeGrafter"/>
</dbReference>
<dbReference type="EMBL" id="CP013747">
    <property type="protein sequence ID" value="ALV43268.1"/>
    <property type="molecule type" value="Genomic_DNA"/>
</dbReference>
<dbReference type="SMART" id="SM00347">
    <property type="entry name" value="HTH_MARR"/>
    <property type="match status" value="1"/>
</dbReference>
<evidence type="ECO:0000259" key="1">
    <source>
        <dbReference type="PROSITE" id="PS50995"/>
    </source>
</evidence>
<dbReference type="Pfam" id="PF01047">
    <property type="entry name" value="MarR"/>
    <property type="match status" value="1"/>
</dbReference>
<proteinExistence type="predicted"/>
<dbReference type="InterPro" id="IPR039422">
    <property type="entry name" value="MarR/SlyA-like"/>
</dbReference>
<evidence type="ECO:0000313" key="3">
    <source>
        <dbReference type="Proteomes" id="UP000065151"/>
    </source>
</evidence>
<dbReference type="PANTHER" id="PTHR33164:SF99">
    <property type="entry name" value="MARR FAMILY REGULATORY PROTEIN"/>
    <property type="match status" value="1"/>
</dbReference>
<gene>
    <name evidence="2" type="ORF">AU252_20620</name>
</gene>
<dbReference type="PANTHER" id="PTHR33164">
    <property type="entry name" value="TRANSCRIPTIONAL REGULATOR, MARR FAMILY"/>
    <property type="match status" value="1"/>
</dbReference>
<dbReference type="AlphaFoldDB" id="A0A0U3QS68"/>
<organism evidence="2">
    <name type="scientific">Pseudarthrobacter sulfonivorans</name>
    <dbReference type="NCBI Taxonomy" id="121292"/>
    <lineage>
        <taxon>Bacteria</taxon>
        <taxon>Bacillati</taxon>
        <taxon>Actinomycetota</taxon>
        <taxon>Actinomycetes</taxon>
        <taxon>Micrococcales</taxon>
        <taxon>Micrococcaceae</taxon>
        <taxon>Pseudarthrobacter</taxon>
    </lineage>
</organism>
<accession>A0A0U3QS68</accession>
<dbReference type="InterPro" id="IPR036390">
    <property type="entry name" value="WH_DNA-bd_sf"/>
</dbReference>
<name>A0A0U3QS68_9MICC</name>
<dbReference type="InterPro" id="IPR036388">
    <property type="entry name" value="WH-like_DNA-bd_sf"/>
</dbReference>
<dbReference type="PROSITE" id="PS50995">
    <property type="entry name" value="HTH_MARR_2"/>
    <property type="match status" value="1"/>
</dbReference>